<feature type="compositionally biased region" description="Low complexity" evidence="1">
    <location>
        <begin position="177"/>
        <end position="207"/>
    </location>
</feature>
<dbReference type="AlphaFoldDB" id="A0A4C1U4H3"/>
<evidence type="ECO:0000256" key="1">
    <source>
        <dbReference type="SAM" id="MobiDB-lite"/>
    </source>
</evidence>
<sequence length="207" mass="22218">MRSTWCPRIGQANTGNPLLIVSKRRERTPAASRVRRRGDADGRRSASLCALEHTLTLYREFTPCVVDEDACSGSNQFLFVTEATGEGKNSFENALRLGGPRPAPAARQRTAEEQIAGCARNVPYGVPAPAARAGRVHEYSSTITRPRVCPAPFSSALLGPIANDLRHIPVVDRRGHPAAAARGPCRVRSRSSSSSVDVVAAAHPTLE</sequence>
<reference evidence="2 3" key="1">
    <citation type="journal article" date="2019" name="Commun. Biol.">
        <title>The bagworm genome reveals a unique fibroin gene that provides high tensile strength.</title>
        <authorList>
            <person name="Kono N."/>
            <person name="Nakamura H."/>
            <person name="Ohtoshi R."/>
            <person name="Tomita M."/>
            <person name="Numata K."/>
            <person name="Arakawa K."/>
        </authorList>
    </citation>
    <scope>NUCLEOTIDE SEQUENCE [LARGE SCALE GENOMIC DNA]</scope>
</reference>
<dbReference type="Proteomes" id="UP000299102">
    <property type="component" value="Unassembled WGS sequence"/>
</dbReference>
<protein>
    <submittedName>
        <fullName evidence="2">Uncharacterized protein</fullName>
    </submittedName>
</protein>
<organism evidence="2 3">
    <name type="scientific">Eumeta variegata</name>
    <name type="common">Bagworm moth</name>
    <name type="synonym">Eumeta japonica</name>
    <dbReference type="NCBI Taxonomy" id="151549"/>
    <lineage>
        <taxon>Eukaryota</taxon>
        <taxon>Metazoa</taxon>
        <taxon>Ecdysozoa</taxon>
        <taxon>Arthropoda</taxon>
        <taxon>Hexapoda</taxon>
        <taxon>Insecta</taxon>
        <taxon>Pterygota</taxon>
        <taxon>Neoptera</taxon>
        <taxon>Endopterygota</taxon>
        <taxon>Lepidoptera</taxon>
        <taxon>Glossata</taxon>
        <taxon>Ditrysia</taxon>
        <taxon>Tineoidea</taxon>
        <taxon>Psychidae</taxon>
        <taxon>Oiketicinae</taxon>
        <taxon>Eumeta</taxon>
    </lineage>
</organism>
<keyword evidence="3" id="KW-1185">Reference proteome</keyword>
<evidence type="ECO:0000313" key="2">
    <source>
        <dbReference type="EMBL" id="GBP21158.1"/>
    </source>
</evidence>
<evidence type="ECO:0000313" key="3">
    <source>
        <dbReference type="Proteomes" id="UP000299102"/>
    </source>
</evidence>
<feature type="region of interest" description="Disordered" evidence="1">
    <location>
        <begin position="175"/>
        <end position="207"/>
    </location>
</feature>
<comment type="caution">
    <text evidence="2">The sequence shown here is derived from an EMBL/GenBank/DDBJ whole genome shotgun (WGS) entry which is preliminary data.</text>
</comment>
<name>A0A4C1U4H3_EUMVA</name>
<dbReference type="EMBL" id="BGZK01000125">
    <property type="protein sequence ID" value="GBP21158.1"/>
    <property type="molecule type" value="Genomic_DNA"/>
</dbReference>
<gene>
    <name evidence="2" type="ORF">EVAR_11189_1</name>
</gene>
<proteinExistence type="predicted"/>
<accession>A0A4C1U4H3</accession>